<dbReference type="EMBL" id="JAKMYX010000049">
    <property type="protein sequence ID" value="MDH5922112.1"/>
    <property type="molecule type" value="Genomic_DNA"/>
</dbReference>
<evidence type="ECO:0000256" key="4">
    <source>
        <dbReference type="ARBA" id="ARBA00022679"/>
    </source>
</evidence>
<reference evidence="8" key="1">
    <citation type="submission" date="2022-01" db="EMBL/GenBank/DDBJ databases">
        <title>Vibrio aestuarianus Clade A and Clade B isolates are associated with Pacific oyster (Crassostrea gigas) disease outbreaks across Ireland.</title>
        <authorList>
            <person name="Coyle N."/>
            <person name="O'Toole C."/>
            <person name="Thomas J.C.L."/>
            <person name="Ryder D."/>
            <person name="Cheslett D."/>
            <person name="Feist S."/>
            <person name="Bean T."/>
            <person name="Joseph A."/>
            <person name="Waina A."/>
            <person name="Feil E."/>
            <person name="Verner-Jeffreys D.W."/>
        </authorList>
    </citation>
    <scope>NUCLEOTIDE SEQUENCE</scope>
    <source>
        <strain evidence="8">S/17/14 A</strain>
    </source>
</reference>
<dbReference type="EC" id="2.3.1.184" evidence="2"/>
<comment type="catalytic activity">
    <reaction evidence="7">
        <text>a fatty acyl-[ACP] + S-adenosyl-L-methionine = an N-acyl-L-homoserine lactone + S-methyl-5'-thioadenosine + holo-[ACP] + H(+)</text>
        <dbReference type="Rhea" id="RHEA:10096"/>
        <dbReference type="Rhea" id="RHEA-COMP:9685"/>
        <dbReference type="Rhea" id="RHEA-COMP:14125"/>
        <dbReference type="ChEBI" id="CHEBI:15378"/>
        <dbReference type="ChEBI" id="CHEBI:17509"/>
        <dbReference type="ChEBI" id="CHEBI:55474"/>
        <dbReference type="ChEBI" id="CHEBI:59789"/>
        <dbReference type="ChEBI" id="CHEBI:64479"/>
        <dbReference type="ChEBI" id="CHEBI:138651"/>
        <dbReference type="EC" id="2.3.1.184"/>
    </reaction>
</comment>
<keyword evidence="4" id="KW-0808">Transferase</keyword>
<dbReference type="AlphaFoldDB" id="A0AA43JWF4"/>
<evidence type="ECO:0000256" key="1">
    <source>
        <dbReference type="ARBA" id="ARBA00009683"/>
    </source>
</evidence>
<dbReference type="GO" id="GO:0009372">
    <property type="term" value="P:quorum sensing"/>
    <property type="evidence" value="ECO:0007669"/>
    <property type="project" value="UniProtKB-KW"/>
</dbReference>
<evidence type="ECO:0000256" key="2">
    <source>
        <dbReference type="ARBA" id="ARBA00012340"/>
    </source>
</evidence>
<dbReference type="InterPro" id="IPR035304">
    <property type="entry name" value="AHL_synthase"/>
</dbReference>
<keyword evidence="5" id="KW-0949">S-adenosyl-L-methionine</keyword>
<dbReference type="GO" id="GO:0061579">
    <property type="term" value="F:N-acyl homoserine lactone synthase activity"/>
    <property type="evidence" value="ECO:0007669"/>
    <property type="project" value="UniProtKB-EC"/>
</dbReference>
<dbReference type="RefSeq" id="WP_280534170.1">
    <property type="nucleotide sequence ID" value="NZ_JAKMYX010000049.1"/>
</dbReference>
<evidence type="ECO:0000256" key="5">
    <source>
        <dbReference type="ARBA" id="ARBA00022691"/>
    </source>
</evidence>
<comment type="caution">
    <text evidence="8">The sequence shown here is derived from an EMBL/GenBank/DDBJ whole genome shotgun (WGS) entry which is preliminary data.</text>
</comment>
<accession>A0AA43JWF4</accession>
<dbReference type="Pfam" id="PF17327">
    <property type="entry name" value="AHL_synthase"/>
    <property type="match status" value="1"/>
</dbReference>
<keyword evidence="6" id="KW-0071">Autoinducer synthesis</keyword>
<keyword evidence="3" id="KW-0673">Quorum sensing</keyword>
<gene>
    <name evidence="8" type="ORF">L8R85_13825</name>
</gene>
<evidence type="ECO:0000256" key="7">
    <source>
        <dbReference type="ARBA" id="ARBA00048576"/>
    </source>
</evidence>
<evidence type="ECO:0000313" key="8">
    <source>
        <dbReference type="EMBL" id="MDH5922112.1"/>
    </source>
</evidence>
<organism evidence="8 9">
    <name type="scientific">Vibrio splendidus</name>
    <dbReference type="NCBI Taxonomy" id="29497"/>
    <lineage>
        <taxon>Bacteria</taxon>
        <taxon>Pseudomonadati</taxon>
        <taxon>Pseudomonadota</taxon>
        <taxon>Gammaproteobacteria</taxon>
        <taxon>Vibrionales</taxon>
        <taxon>Vibrionaceae</taxon>
        <taxon>Vibrio</taxon>
    </lineage>
</organism>
<name>A0AA43JWF4_VIBSP</name>
<evidence type="ECO:0000313" key="9">
    <source>
        <dbReference type="Proteomes" id="UP001159663"/>
    </source>
</evidence>
<proteinExistence type="inferred from homology"/>
<sequence>MKITSSLGSLLASSLSIEIKQRALIELVISTYQPQERTALFQSVTEYRRSQLELLFPEHQNKSYSVLFEVIDYRDLILRYPNTLSAEVDLLEQAVGQCYMHWLDFWCECEIAAIKAKSPLNTKSPSSVDLPIKDSAYYGAIVEHIEDAQLVVQTPCHPQGMSISDAIALSNLEVFIKGEKWFEMLPLLHLSQAGKHFILLKHPVDEAFPTLVSSALIQDWSKSDTWLSYAPPFSNEQWHYCLPNHGYDELAKLQLFTPPTLSKCYSLPEFDQQFQLQLSAKHALCEVLRLTVSGKTQQKLYFLYLAQKELMSVLHQIGYKIGFTIIEQPFMLQFYQTIEPNAYFHSGYCELNDDGTTIYRGFWNFEMMVKAFNDIDFRSYKSAVRESRKLSSLEKLSSAEKTISAKMISENKARAVLKPSSVRKDEHV</sequence>
<evidence type="ECO:0000256" key="3">
    <source>
        <dbReference type="ARBA" id="ARBA00022654"/>
    </source>
</evidence>
<protein>
    <recommendedName>
        <fullName evidence="2">acyl-homoserine-lactone synthase</fullName>
        <ecNumber evidence="2">2.3.1.184</ecNumber>
    </recommendedName>
</protein>
<comment type="similarity">
    <text evidence="1">Belongs to the LuxM / VanM family.</text>
</comment>
<dbReference type="Proteomes" id="UP001159663">
    <property type="component" value="Unassembled WGS sequence"/>
</dbReference>
<evidence type="ECO:0000256" key="6">
    <source>
        <dbReference type="ARBA" id="ARBA00022929"/>
    </source>
</evidence>